<dbReference type="Proteomes" id="UP000002630">
    <property type="component" value="Linkage Group LG12"/>
</dbReference>
<dbReference type="InterPro" id="IPR013655">
    <property type="entry name" value="PAS_fold_3"/>
</dbReference>
<reference evidence="3 4" key="1">
    <citation type="journal article" date="2010" name="Nature">
        <title>The Ectocarpus genome and the independent evolution of multicellularity in brown algae.</title>
        <authorList>
            <person name="Cock J.M."/>
            <person name="Sterck L."/>
            <person name="Rouze P."/>
            <person name="Scornet D."/>
            <person name="Allen A.E."/>
            <person name="Amoutzias G."/>
            <person name="Anthouard V."/>
            <person name="Artiguenave F."/>
            <person name="Aury J.M."/>
            <person name="Badger J.H."/>
            <person name="Beszteri B."/>
            <person name="Billiau K."/>
            <person name="Bonnet E."/>
            <person name="Bothwell J.H."/>
            <person name="Bowler C."/>
            <person name="Boyen C."/>
            <person name="Brownlee C."/>
            <person name="Carrano C.J."/>
            <person name="Charrier B."/>
            <person name="Cho G.Y."/>
            <person name="Coelho S.M."/>
            <person name="Collen J."/>
            <person name="Corre E."/>
            <person name="Da Silva C."/>
            <person name="Delage L."/>
            <person name="Delaroque N."/>
            <person name="Dittami S.M."/>
            <person name="Doulbeau S."/>
            <person name="Elias M."/>
            <person name="Farnham G."/>
            <person name="Gachon C.M."/>
            <person name="Gschloessl B."/>
            <person name="Heesch S."/>
            <person name="Jabbari K."/>
            <person name="Jubin C."/>
            <person name="Kawai H."/>
            <person name="Kimura K."/>
            <person name="Kloareg B."/>
            <person name="Kupper F.C."/>
            <person name="Lang D."/>
            <person name="Le Bail A."/>
            <person name="Leblanc C."/>
            <person name="Lerouge P."/>
            <person name="Lohr M."/>
            <person name="Lopez P.J."/>
            <person name="Martens C."/>
            <person name="Maumus F."/>
            <person name="Michel G."/>
            <person name="Miranda-Saavedra D."/>
            <person name="Morales J."/>
            <person name="Moreau H."/>
            <person name="Motomura T."/>
            <person name="Nagasato C."/>
            <person name="Napoli C.A."/>
            <person name="Nelson D.R."/>
            <person name="Nyvall-Collen P."/>
            <person name="Peters A.F."/>
            <person name="Pommier C."/>
            <person name="Potin P."/>
            <person name="Poulain J."/>
            <person name="Quesneville H."/>
            <person name="Read B."/>
            <person name="Rensing S.A."/>
            <person name="Ritter A."/>
            <person name="Rousvoal S."/>
            <person name="Samanta M."/>
            <person name="Samson G."/>
            <person name="Schroeder D.C."/>
            <person name="Segurens B."/>
            <person name="Strittmatter M."/>
            <person name="Tonon T."/>
            <person name="Tregear J.W."/>
            <person name="Valentin K."/>
            <person name="von Dassow P."/>
            <person name="Yamagishi T."/>
            <person name="Van de Peer Y."/>
            <person name="Wincker P."/>
        </authorList>
    </citation>
    <scope>NUCLEOTIDE SEQUENCE [LARGE SCALE GENOMIC DNA]</scope>
    <source>
        <strain evidence="4">Ec32 / CCAP1310/4</strain>
    </source>
</reference>
<gene>
    <name evidence="3" type="ORF">Esi_0026_0100</name>
</gene>
<accession>D8LJL9</accession>
<dbReference type="AlphaFoldDB" id="D8LJL9"/>
<dbReference type="InterPro" id="IPR035965">
    <property type="entry name" value="PAS-like_dom_sf"/>
</dbReference>
<dbReference type="OrthoDB" id="71302at2759"/>
<organism evidence="3 4">
    <name type="scientific">Ectocarpus siliculosus</name>
    <name type="common">Brown alga</name>
    <name type="synonym">Conferva siliculosa</name>
    <dbReference type="NCBI Taxonomy" id="2880"/>
    <lineage>
        <taxon>Eukaryota</taxon>
        <taxon>Sar</taxon>
        <taxon>Stramenopiles</taxon>
        <taxon>Ochrophyta</taxon>
        <taxon>PX clade</taxon>
        <taxon>Phaeophyceae</taxon>
        <taxon>Ectocarpales</taxon>
        <taxon>Ectocarpaceae</taxon>
        <taxon>Ectocarpus</taxon>
    </lineage>
</organism>
<feature type="compositionally biased region" description="Basic and acidic residues" evidence="1">
    <location>
        <begin position="348"/>
        <end position="358"/>
    </location>
</feature>
<evidence type="ECO:0000313" key="3">
    <source>
        <dbReference type="EMBL" id="CBN77046.1"/>
    </source>
</evidence>
<dbReference type="SMART" id="SM00091">
    <property type="entry name" value="PAS"/>
    <property type="match status" value="1"/>
</dbReference>
<dbReference type="EMBL" id="FN649737">
    <property type="protein sequence ID" value="CBN77046.1"/>
    <property type="molecule type" value="Genomic_DNA"/>
</dbReference>
<feature type="region of interest" description="Disordered" evidence="1">
    <location>
        <begin position="523"/>
        <end position="549"/>
    </location>
</feature>
<dbReference type="InterPro" id="IPR000014">
    <property type="entry name" value="PAS"/>
</dbReference>
<evidence type="ECO:0000256" key="1">
    <source>
        <dbReference type="SAM" id="MobiDB-lite"/>
    </source>
</evidence>
<dbReference type="EMBL" id="FN648442">
    <property type="protein sequence ID" value="CBN77046.1"/>
    <property type="molecule type" value="Genomic_DNA"/>
</dbReference>
<feature type="region of interest" description="Disordered" evidence="1">
    <location>
        <begin position="1"/>
        <end position="61"/>
    </location>
</feature>
<evidence type="ECO:0000313" key="4">
    <source>
        <dbReference type="Proteomes" id="UP000002630"/>
    </source>
</evidence>
<dbReference type="eggNOG" id="ENOG502QV4B">
    <property type="taxonomic scope" value="Eukaryota"/>
</dbReference>
<sequence>MELPRASSWASSPTAKLYEAGAPQQQLLQPKEQHDVRDVGSPALSGGVVSSPSPEPYHPCSLLPLQHQHQQLQDVLDWPASPRLGGLQAPPTRALSPMAASLQSLVEEVAGGGGVSNCFDLADAAAEAAAAAFSHTATVSRASGSKNLVFPAAAAAAAAAKVGTAAAAIVPRGVLEKVSLGKQLLVSPECSSPVAAAAAAAAAATPVSPPTSPPQTQQQQQAPKRKQRPAVGSGKPTKKVAGNGPKKQKKQPLQEQKNPSPGQLKIKIARKAKALGTGTPEAPAAAAEGRPRKAARTAATSMAKSPPKSGGVRKAAGRGGGSSTKRVKVSPSNGSPAPASPAVAAAGKDGDRFLDDKTRRSREKNRDHSRRSRQRKKAQLEGLKQASIDLGPYRMLVEQAHDMISVHSADADAFFALASGAFYRQLGFEPTKMLGASLLDLVETKDVQAVVQAIMDTLSRGGIKQVQYRMRPPSDGDAVEVETSFRMASRRLLAITRIVGAGVPRSVSPAKVPLLVPAAPSGGGGGGISPAVPEAKELGLGSSGPRGFC</sequence>
<dbReference type="CDD" id="cd00130">
    <property type="entry name" value="PAS"/>
    <property type="match status" value="1"/>
</dbReference>
<dbReference type="SUPFAM" id="SSF55785">
    <property type="entry name" value="PYP-like sensor domain (PAS domain)"/>
    <property type="match status" value="1"/>
</dbReference>
<dbReference type="Pfam" id="PF08447">
    <property type="entry name" value="PAS_3"/>
    <property type="match status" value="1"/>
</dbReference>
<feature type="compositionally biased region" description="Low complexity" evidence="1">
    <location>
        <begin position="39"/>
        <end position="52"/>
    </location>
</feature>
<feature type="compositionally biased region" description="Basic residues" evidence="1">
    <location>
        <begin position="359"/>
        <end position="377"/>
    </location>
</feature>
<feature type="compositionally biased region" description="Low complexity" evidence="1">
    <location>
        <begin position="274"/>
        <end position="288"/>
    </location>
</feature>
<dbReference type="InParanoid" id="D8LJL9"/>
<feature type="domain" description="PAS" evidence="2">
    <location>
        <begin position="389"/>
        <end position="461"/>
    </location>
</feature>
<keyword evidence="4" id="KW-1185">Reference proteome</keyword>
<dbReference type="CDD" id="cd14809">
    <property type="entry name" value="bZIP_AUREO-like"/>
    <property type="match status" value="1"/>
</dbReference>
<dbReference type="PROSITE" id="PS50112">
    <property type="entry name" value="PAS"/>
    <property type="match status" value="1"/>
</dbReference>
<feature type="compositionally biased region" description="Low complexity" evidence="1">
    <location>
        <begin position="329"/>
        <end position="347"/>
    </location>
</feature>
<evidence type="ECO:0000259" key="2">
    <source>
        <dbReference type="PROSITE" id="PS50112"/>
    </source>
</evidence>
<feature type="region of interest" description="Disordered" evidence="1">
    <location>
        <begin position="205"/>
        <end position="383"/>
    </location>
</feature>
<dbReference type="Gene3D" id="3.30.450.20">
    <property type="entry name" value="PAS domain"/>
    <property type="match status" value="1"/>
</dbReference>
<dbReference type="NCBIfam" id="TIGR00229">
    <property type="entry name" value="sensory_box"/>
    <property type="match status" value="1"/>
</dbReference>
<proteinExistence type="predicted"/>
<name>D8LJL9_ECTSI</name>
<protein>
    <recommendedName>
        <fullName evidence="2">PAS domain-containing protein</fullName>
    </recommendedName>
</protein>
<dbReference type="STRING" id="2880.D8LJL9"/>